<dbReference type="FunFam" id="3.30.30.30:FF:000004">
    <property type="entry name" value="hypoxia up-regulated protein 1"/>
    <property type="match status" value="1"/>
</dbReference>
<dbReference type="InterPro" id="IPR009071">
    <property type="entry name" value="HMG_box_dom"/>
</dbReference>
<dbReference type="Pfam" id="PF13017">
    <property type="entry name" value="Maelstrom"/>
    <property type="match status" value="2"/>
</dbReference>
<dbReference type="InterPro" id="IPR024970">
    <property type="entry name" value="Maelstrom"/>
</dbReference>
<dbReference type="InterPro" id="IPR043129">
    <property type="entry name" value="ATPase_NBD"/>
</dbReference>
<feature type="region of interest" description="Disordered" evidence="12">
    <location>
        <begin position="1454"/>
        <end position="1587"/>
    </location>
</feature>
<dbReference type="Gene3D" id="3.30.420.40">
    <property type="match status" value="2"/>
</dbReference>
<protein>
    <recommendedName>
        <fullName evidence="10">Hypoxia up-regulated protein 1</fullName>
    </recommendedName>
</protein>
<feature type="DNA-binding region" description="HMG box" evidence="11">
    <location>
        <begin position="7"/>
        <end position="67"/>
    </location>
</feature>
<evidence type="ECO:0000259" key="13">
    <source>
        <dbReference type="PROSITE" id="PS50118"/>
    </source>
</evidence>
<organism evidence="14 15">
    <name type="scientific">Stylophora pistillata</name>
    <name type="common">Smooth cauliflower coral</name>
    <dbReference type="NCBI Taxonomy" id="50429"/>
    <lineage>
        <taxon>Eukaryota</taxon>
        <taxon>Metazoa</taxon>
        <taxon>Cnidaria</taxon>
        <taxon>Anthozoa</taxon>
        <taxon>Hexacorallia</taxon>
        <taxon>Scleractinia</taxon>
        <taxon>Astrocoeniina</taxon>
        <taxon>Pocilloporidae</taxon>
        <taxon>Stylophora</taxon>
    </lineage>
</organism>
<dbReference type="Pfam" id="PF09011">
    <property type="entry name" value="HMG_box_2"/>
    <property type="match status" value="1"/>
</dbReference>
<dbReference type="InterPro" id="IPR029048">
    <property type="entry name" value="HSP70_C_sf"/>
</dbReference>
<keyword evidence="8" id="KW-0943">RNA-mediated gene silencing</keyword>
<evidence type="ECO:0000256" key="4">
    <source>
        <dbReference type="ARBA" id="ARBA00022729"/>
    </source>
</evidence>
<dbReference type="SUPFAM" id="SSF100934">
    <property type="entry name" value="Heat shock protein 70kD (HSP70), C-terminal subdomain"/>
    <property type="match status" value="1"/>
</dbReference>
<dbReference type="Gene3D" id="2.60.34.10">
    <property type="entry name" value="Substrate Binding Domain Of DNAk, Chain A, domain 1"/>
    <property type="match status" value="1"/>
</dbReference>
<evidence type="ECO:0000256" key="10">
    <source>
        <dbReference type="ARBA" id="ARBA00040503"/>
    </source>
</evidence>
<evidence type="ECO:0000256" key="5">
    <source>
        <dbReference type="ARBA" id="ARBA00022741"/>
    </source>
</evidence>
<dbReference type="GO" id="GO:0140662">
    <property type="term" value="F:ATP-dependent protein folding chaperone"/>
    <property type="evidence" value="ECO:0007669"/>
    <property type="project" value="InterPro"/>
</dbReference>
<dbReference type="PROSITE" id="PS01036">
    <property type="entry name" value="HSP70_3"/>
    <property type="match status" value="1"/>
</dbReference>
<feature type="compositionally biased region" description="Polar residues" evidence="12">
    <location>
        <begin position="411"/>
        <end position="428"/>
    </location>
</feature>
<evidence type="ECO:0000256" key="6">
    <source>
        <dbReference type="ARBA" id="ARBA00022824"/>
    </source>
</evidence>
<evidence type="ECO:0000256" key="9">
    <source>
        <dbReference type="ARBA" id="ARBA00023186"/>
    </source>
</evidence>
<accession>A0A2B4SVS9</accession>
<dbReference type="OrthoDB" id="10262720at2759"/>
<feature type="compositionally biased region" description="Basic and acidic residues" evidence="12">
    <location>
        <begin position="1102"/>
        <end position="1224"/>
    </location>
</feature>
<sequence>MPNKKKSNQAKNAFYFFMVSLRPQLQRQGVVLENGMQSLAEIAGPRWKELPEHEKEVYQEMARQDKASKKYRSARNDKMDCTGEYISKRVDTVSLNEKRRKEEREEVKRGWLPGRAICDEKFYMIGFMSLYDLPDEGFLPCELGVVEYSLNGGIMRKMHYFIKPGNIRVGLRYTAMSTSERTHQIPVEGLAKRDDSYRKIWLDLLRFVNQEQTPVFPPVYCRATNGQCGYCISDVLCSVYGIPLTSSHLPERPDGVFCTVIKPIDSKGWSSKEETQPRYSRRPVEDNGPFASRDYRYYNGGARSEEMPNKLKKVYDLEGLVCDLHSHFTAESGSTMGISKSKATELLSSTIFDYEPNSRCDWHEKQEVKFCALGTVLRYCTAVTNKASPLGGNMAAWTGTDFPPPPVGRDFSSNQGVYTRSGPTYDQQSLRDDDKDNDDDTVYERGAQAPPQSTAWQFSQRPQSQAHQQTSTFGVGRGRGRGRGSQLSQPLRRPNILSMAAGGASARQVLDNTSHLPVMLIRKSGAVLFKVAVALCFFVYSSDGLAVMSVDLGSQFMKIAIVKPGVPMEIALNTESRRKTPVAVSLRDNERLFSDGALTTSVKYPKSSYIYIQNVLGKKFNNPMVEQYKQRFPWYDLEEDKETGTVLYRHDSETTFTPEEILGMILNHSRNIAEKFADHPMKDVVLTVPSFFNQAERRSVLRAAKLVGLNVLQLMNENTAVALHYGVFRRASFNNTERFIMFYDMGATSTVATIVGYSTVKTKDRGITETAPQVVVKGVGFDRTLGGHAMEMLMRDHLIKLFKEQHKTQGDVTQSPRAMAKFLKEAARVKQVLSANTEIYAQIEGAFEEKDFRAKVTREEFEEMCSGLLKRVSGPVEQALKSSAIPLDEIESVILVGGGTRVPKVQELLLKAVKKSELGKNVNTDEAAALGAVYQAANLGKGFKVKKFLVKEANIYPVQVSFERVNKAEDGSETVKHIKRMLYHRMNALPQKKVMTFNRHTDDFYFHASYTDLDFLSEDEQSMLGSLNLTTVNVKGVAAALDKHTPKGESKGVKAYFRMDESGILNLEKVESVFEKPEEKSEEEQSTFAKIGSKISSFFGSSKEEENKESKVEEGDKSEGVEGEKTEKDKTGEEAKAKEDEKSEEKPAEKDDDKKQEEVKNEDKQDEQGKEDEKKKSDEKKEREEKEEKNEEKKEESSEEKKDGDKQEEKAGNKTEEVKNETTDANKPSKPVTVREPLEMALQWVDVSDSSDDAISASVKKLKDLQAKDEAKAANERAKNLLETHIYGMREELFTDTGVLLSTEEEREKIDQALSEASEWLDDEGWDLTADVYEAKLQKLKDQSYEFRIRLKEHKERPKALEMLKNSLNLSRTFLVQIDNIPDKDEIYTAKDLEELSKLINDTTEWIQKNEQKQKETKPSDKPVLLVKDIETKHGKVDRELVYLLNKAKYYVPKPKVNETASNATKPKADTKKEKQEKGSKPEGASADKKGDKKEKEGEKSTKDDDEKKKNENMGTQEKPDESNKKQDEQDKKDSDEAEPLPLPSAEAESSTTGEPAESSSSSEGDNTEQNAQSSDSSSSKKPGDEL</sequence>
<dbReference type="InterPro" id="IPR013126">
    <property type="entry name" value="Hsp_70_fam"/>
</dbReference>
<feature type="region of interest" description="Disordered" evidence="12">
    <location>
        <begin position="1100"/>
        <end position="1235"/>
    </location>
</feature>
<dbReference type="Proteomes" id="UP000225706">
    <property type="component" value="Unassembled WGS sequence"/>
</dbReference>
<dbReference type="Gene3D" id="3.30.30.30">
    <property type="match status" value="1"/>
</dbReference>
<feature type="compositionally biased region" description="Low complexity" evidence="12">
    <location>
        <begin position="1544"/>
        <end position="1565"/>
    </location>
</feature>
<keyword evidence="11" id="KW-0238">DNA-binding</keyword>
<dbReference type="Gene3D" id="1.10.30.10">
    <property type="entry name" value="High mobility group box domain"/>
    <property type="match status" value="1"/>
</dbReference>
<comment type="similarity">
    <text evidence="3">Belongs to the heat shock protein 70 family.</text>
</comment>
<evidence type="ECO:0000313" key="15">
    <source>
        <dbReference type="Proteomes" id="UP000225706"/>
    </source>
</evidence>
<proteinExistence type="inferred from homology"/>
<feature type="domain" description="HMG box" evidence="13">
    <location>
        <begin position="7"/>
        <end position="67"/>
    </location>
</feature>
<keyword evidence="6" id="KW-0256">Endoplasmic reticulum</keyword>
<evidence type="ECO:0000256" key="12">
    <source>
        <dbReference type="SAM" id="MobiDB-lite"/>
    </source>
</evidence>
<dbReference type="Gene3D" id="1.20.1270.10">
    <property type="match status" value="1"/>
</dbReference>
<dbReference type="PROSITE" id="PS50118">
    <property type="entry name" value="HMG_BOX_2"/>
    <property type="match status" value="1"/>
</dbReference>
<feature type="region of interest" description="Disordered" evidence="12">
    <location>
        <begin position="404"/>
        <end position="492"/>
    </location>
</feature>
<comment type="caution">
    <text evidence="14">The sequence shown here is derived from an EMBL/GenBank/DDBJ whole genome shotgun (WGS) entry which is preliminary data.</text>
</comment>
<dbReference type="GO" id="GO:0003677">
    <property type="term" value="F:DNA binding"/>
    <property type="evidence" value="ECO:0007669"/>
    <property type="project" value="UniProtKB-UniRule"/>
</dbReference>
<comment type="subcellular location">
    <subcellularLocation>
        <location evidence="1">Endoplasmic reticulum lumen</location>
    </subcellularLocation>
</comment>
<evidence type="ECO:0000313" key="14">
    <source>
        <dbReference type="EMBL" id="PFX32525.1"/>
    </source>
</evidence>
<keyword evidence="4" id="KW-0732">Signal</keyword>
<evidence type="ECO:0000256" key="11">
    <source>
        <dbReference type="PROSITE-ProRule" id="PRU00267"/>
    </source>
</evidence>
<gene>
    <name evidence="14" type="primary">Hyou1</name>
    <name evidence="14" type="ORF">AWC38_SpisGene2619</name>
</gene>
<dbReference type="CDD" id="cd21992">
    <property type="entry name" value="HMG-box_MAEL"/>
    <property type="match status" value="1"/>
</dbReference>
<evidence type="ECO:0000256" key="3">
    <source>
        <dbReference type="ARBA" id="ARBA00007381"/>
    </source>
</evidence>
<dbReference type="CDD" id="cd10230">
    <property type="entry name" value="ASKHA_NBD_HSP70_HYOU1"/>
    <property type="match status" value="1"/>
</dbReference>
<feature type="compositionally biased region" description="Polar residues" evidence="12">
    <location>
        <begin position="450"/>
        <end position="473"/>
    </location>
</feature>
<dbReference type="InterPro" id="IPR036910">
    <property type="entry name" value="HMG_box_dom_sf"/>
</dbReference>
<name>A0A2B4SVS9_STYPI</name>
<dbReference type="EMBL" id="LSMT01000022">
    <property type="protein sequence ID" value="PFX32525.1"/>
    <property type="molecule type" value="Genomic_DNA"/>
</dbReference>
<evidence type="ECO:0000256" key="2">
    <source>
        <dbReference type="ARBA" id="ARBA00007057"/>
    </source>
</evidence>
<dbReference type="SMART" id="SM00398">
    <property type="entry name" value="HMG"/>
    <property type="match status" value="1"/>
</dbReference>
<dbReference type="GO" id="GO:0005524">
    <property type="term" value="F:ATP binding"/>
    <property type="evidence" value="ECO:0007669"/>
    <property type="project" value="UniProtKB-KW"/>
</dbReference>
<keyword evidence="5" id="KW-0547">Nucleotide-binding</keyword>
<dbReference type="STRING" id="50429.A0A2B4SVS9"/>
<dbReference type="InterPro" id="IPR018181">
    <property type="entry name" value="Heat_shock_70_CS"/>
</dbReference>
<evidence type="ECO:0000256" key="1">
    <source>
        <dbReference type="ARBA" id="ARBA00004319"/>
    </source>
</evidence>
<dbReference type="SUPFAM" id="SSF53067">
    <property type="entry name" value="Actin-like ATPase domain"/>
    <property type="match status" value="2"/>
</dbReference>
<dbReference type="GO" id="GO:0030968">
    <property type="term" value="P:endoplasmic reticulum unfolded protein response"/>
    <property type="evidence" value="ECO:0007669"/>
    <property type="project" value="TreeGrafter"/>
</dbReference>
<dbReference type="PRINTS" id="PR00301">
    <property type="entry name" value="HEATSHOCK70"/>
</dbReference>
<dbReference type="GO" id="GO:0005788">
    <property type="term" value="C:endoplasmic reticulum lumen"/>
    <property type="evidence" value="ECO:0007669"/>
    <property type="project" value="UniProtKB-SubCell"/>
</dbReference>
<comment type="similarity">
    <text evidence="2">Belongs to the maelstrom family.</text>
</comment>
<evidence type="ECO:0000256" key="7">
    <source>
        <dbReference type="ARBA" id="ARBA00022840"/>
    </source>
</evidence>
<keyword evidence="11" id="KW-0539">Nucleus</keyword>
<keyword evidence="9" id="KW-0143">Chaperone</keyword>
<dbReference type="GO" id="GO:0060964">
    <property type="term" value="P:regulation of miRNA-mediated gene silencing"/>
    <property type="evidence" value="ECO:0007669"/>
    <property type="project" value="InterPro"/>
</dbReference>
<dbReference type="GO" id="GO:0034663">
    <property type="term" value="C:endoplasmic reticulum chaperone complex"/>
    <property type="evidence" value="ECO:0007669"/>
    <property type="project" value="TreeGrafter"/>
</dbReference>
<keyword evidence="15" id="KW-1185">Reference proteome</keyword>
<dbReference type="FunFam" id="3.90.640.10:FF:000004">
    <property type="entry name" value="Heat shock 70 kDa protein 4"/>
    <property type="match status" value="1"/>
</dbReference>
<dbReference type="PANTHER" id="PTHR45639:SF3">
    <property type="entry name" value="HYPOXIA UP-REGULATED PROTEIN 1"/>
    <property type="match status" value="1"/>
</dbReference>
<dbReference type="GO" id="GO:0005634">
    <property type="term" value="C:nucleus"/>
    <property type="evidence" value="ECO:0007669"/>
    <property type="project" value="UniProtKB-UniRule"/>
</dbReference>
<dbReference type="GO" id="GO:0031047">
    <property type="term" value="P:regulatory ncRNA-mediated gene silencing"/>
    <property type="evidence" value="ECO:0007669"/>
    <property type="project" value="UniProtKB-KW"/>
</dbReference>
<evidence type="ECO:0000256" key="8">
    <source>
        <dbReference type="ARBA" id="ARBA00023158"/>
    </source>
</evidence>
<dbReference type="InterPro" id="IPR029047">
    <property type="entry name" value="HSP70_peptide-bd_sf"/>
</dbReference>
<feature type="compositionally biased region" description="Basic and acidic residues" evidence="12">
    <location>
        <begin position="1467"/>
        <end position="1535"/>
    </location>
</feature>
<reference evidence="15" key="1">
    <citation type="journal article" date="2017" name="bioRxiv">
        <title>Comparative analysis of the genomes of Stylophora pistillata and Acropora digitifera provides evidence for extensive differences between species of corals.</title>
        <authorList>
            <person name="Voolstra C.R."/>
            <person name="Li Y."/>
            <person name="Liew Y.J."/>
            <person name="Baumgarten S."/>
            <person name="Zoccola D."/>
            <person name="Flot J.-F."/>
            <person name="Tambutte S."/>
            <person name="Allemand D."/>
            <person name="Aranda M."/>
        </authorList>
    </citation>
    <scope>NUCLEOTIDE SEQUENCE [LARGE SCALE GENOMIC DNA]</scope>
</reference>
<dbReference type="SUPFAM" id="SSF47095">
    <property type="entry name" value="HMG-box"/>
    <property type="match status" value="1"/>
</dbReference>
<dbReference type="PANTHER" id="PTHR45639">
    <property type="entry name" value="HSC70CB, ISOFORM G-RELATED"/>
    <property type="match status" value="1"/>
</dbReference>
<dbReference type="Gene3D" id="3.90.640.10">
    <property type="entry name" value="Actin, Chain A, domain 4"/>
    <property type="match status" value="1"/>
</dbReference>
<keyword evidence="7" id="KW-0067">ATP-binding</keyword>
<dbReference type="Pfam" id="PF00012">
    <property type="entry name" value="HSP70"/>
    <property type="match status" value="1"/>
</dbReference>